<sequence>MVLFHNVNVGQRVEVSLDWGTIRGTVGYKGCLTGKQGDWVGVLLEERVGNCDGMVNGRRYFQCQDGYGLFVRSNRLRLYNKYHRVGNASFVEEPLFGNSAKPEVDNGPYDPIKITSKFHDRISTGRSYDDAADIYRTRYHPLCHPISRTIPAATMTRPRSVTLTYSSRPVHGEYEIDDPYITSPSIPKTHMPFSALRRQISRGWENSHYVREMSVPIGRDSMKRSQWNDISA</sequence>
<reference evidence="2" key="1">
    <citation type="submission" date="2022-11" db="EMBL/GenBank/DDBJ databases">
        <title>Centuries of genome instability and evolution in soft-shell clam transmissible cancer (bioRxiv).</title>
        <authorList>
            <person name="Hart S.F.M."/>
            <person name="Yonemitsu M.A."/>
            <person name="Giersch R.M."/>
            <person name="Beal B.F."/>
            <person name="Arriagada G."/>
            <person name="Davis B.W."/>
            <person name="Ostrander E.A."/>
            <person name="Goff S.P."/>
            <person name="Metzger M.J."/>
        </authorList>
    </citation>
    <scope>NUCLEOTIDE SEQUENCE</scope>
    <source>
        <strain evidence="2">MELC-2E11</strain>
        <tissue evidence="2">Siphon/mantle</tissue>
    </source>
</reference>
<dbReference type="Pfam" id="PF01302">
    <property type="entry name" value="CAP_GLY"/>
    <property type="match status" value="1"/>
</dbReference>
<dbReference type="SUPFAM" id="SSF74924">
    <property type="entry name" value="Cap-Gly domain"/>
    <property type="match status" value="1"/>
</dbReference>
<accession>A0ABY7G308</accession>
<dbReference type="PANTHER" id="PTHR18916:SF90">
    <property type="entry name" value="CAP-GLY DOMAIN-CONTAINING PROTEIN"/>
    <property type="match status" value="1"/>
</dbReference>
<organism evidence="2 3">
    <name type="scientific">Mya arenaria</name>
    <name type="common">Soft-shell clam</name>
    <dbReference type="NCBI Taxonomy" id="6604"/>
    <lineage>
        <taxon>Eukaryota</taxon>
        <taxon>Metazoa</taxon>
        <taxon>Spiralia</taxon>
        <taxon>Lophotrochozoa</taxon>
        <taxon>Mollusca</taxon>
        <taxon>Bivalvia</taxon>
        <taxon>Autobranchia</taxon>
        <taxon>Heteroconchia</taxon>
        <taxon>Euheterodonta</taxon>
        <taxon>Imparidentia</taxon>
        <taxon>Neoheterodontei</taxon>
        <taxon>Myida</taxon>
        <taxon>Myoidea</taxon>
        <taxon>Myidae</taxon>
        <taxon>Mya</taxon>
    </lineage>
</organism>
<feature type="domain" description="CAP-Gly" evidence="1">
    <location>
        <begin position="30"/>
        <end position="72"/>
    </location>
</feature>
<dbReference type="SMART" id="SM01052">
    <property type="entry name" value="CAP_GLY"/>
    <property type="match status" value="1"/>
</dbReference>
<protein>
    <submittedName>
        <fullName evidence="2">DCTN1-like protein</fullName>
    </submittedName>
</protein>
<keyword evidence="3" id="KW-1185">Reference proteome</keyword>
<gene>
    <name evidence="2" type="ORF">MAR_013353</name>
</gene>
<dbReference type="Gene3D" id="2.30.30.190">
    <property type="entry name" value="CAP Gly-rich-like domain"/>
    <property type="match status" value="1"/>
</dbReference>
<dbReference type="EMBL" id="CP111026">
    <property type="protein sequence ID" value="WAR27649.1"/>
    <property type="molecule type" value="Genomic_DNA"/>
</dbReference>
<evidence type="ECO:0000313" key="2">
    <source>
        <dbReference type="EMBL" id="WAR27649.1"/>
    </source>
</evidence>
<evidence type="ECO:0000313" key="3">
    <source>
        <dbReference type="Proteomes" id="UP001164746"/>
    </source>
</evidence>
<dbReference type="InterPro" id="IPR000938">
    <property type="entry name" value="CAP-Gly_domain"/>
</dbReference>
<evidence type="ECO:0000259" key="1">
    <source>
        <dbReference type="PROSITE" id="PS50245"/>
    </source>
</evidence>
<dbReference type="PANTHER" id="PTHR18916">
    <property type="entry name" value="DYNACTIN 1-RELATED MICROTUBULE-BINDING"/>
    <property type="match status" value="1"/>
</dbReference>
<proteinExistence type="predicted"/>
<dbReference type="PROSITE" id="PS50245">
    <property type="entry name" value="CAP_GLY_2"/>
    <property type="match status" value="1"/>
</dbReference>
<dbReference type="Proteomes" id="UP001164746">
    <property type="component" value="Chromosome 15"/>
</dbReference>
<name>A0ABY7G308_MYAAR</name>
<dbReference type="InterPro" id="IPR036859">
    <property type="entry name" value="CAP-Gly_dom_sf"/>
</dbReference>